<evidence type="ECO:0000256" key="10">
    <source>
        <dbReference type="SAM" id="MobiDB-lite"/>
    </source>
</evidence>
<dbReference type="Gene3D" id="1.25.40.20">
    <property type="entry name" value="Ankyrin repeat-containing domain"/>
    <property type="match status" value="2"/>
</dbReference>
<feature type="repeat" description="ANK" evidence="8">
    <location>
        <begin position="455"/>
        <end position="475"/>
    </location>
</feature>
<dbReference type="GO" id="GO:0045087">
    <property type="term" value="P:innate immune response"/>
    <property type="evidence" value="ECO:0007669"/>
    <property type="project" value="UniProtKB-ARBA"/>
</dbReference>
<feature type="region of interest" description="Disordered" evidence="10">
    <location>
        <begin position="565"/>
        <end position="585"/>
    </location>
</feature>
<evidence type="ECO:0000259" key="12">
    <source>
        <dbReference type="PROSITE" id="PS50017"/>
    </source>
</evidence>
<dbReference type="InterPro" id="IPR011029">
    <property type="entry name" value="DEATH-like_dom_sf"/>
</dbReference>
<dbReference type="PROSITE" id="PS50297">
    <property type="entry name" value="ANK_REP_REGION"/>
    <property type="match status" value="7"/>
</dbReference>
<keyword evidence="8" id="KW-0040">ANK repeat</keyword>
<dbReference type="PANTHER" id="PTHR24342:SF14">
    <property type="entry name" value="DEATH-ASSOCIATED PROTEIN KINASE DAPK-1"/>
    <property type="match status" value="1"/>
</dbReference>
<dbReference type="InterPro" id="IPR027417">
    <property type="entry name" value="P-loop_NTPase"/>
</dbReference>
<reference evidence="15" key="1">
    <citation type="submission" date="2016-11" db="UniProtKB">
        <authorList>
            <consortium name="WormBaseParasite"/>
        </authorList>
    </citation>
    <scope>IDENTIFICATION</scope>
</reference>
<dbReference type="SUPFAM" id="SSF56112">
    <property type="entry name" value="Protein kinase-like (PK-like)"/>
    <property type="match status" value="1"/>
</dbReference>
<dbReference type="Pfam" id="PF00531">
    <property type="entry name" value="Death"/>
    <property type="match status" value="1"/>
</dbReference>
<keyword evidence="6" id="KW-0418">Kinase</keyword>
<dbReference type="GO" id="GO:0035556">
    <property type="term" value="P:intracellular signal transduction"/>
    <property type="evidence" value="ECO:0007669"/>
    <property type="project" value="TreeGrafter"/>
</dbReference>
<evidence type="ECO:0000259" key="11">
    <source>
        <dbReference type="PROSITE" id="PS50011"/>
    </source>
</evidence>
<dbReference type="PROSITE" id="PS50017">
    <property type="entry name" value="DEATH_DOMAIN"/>
    <property type="match status" value="1"/>
</dbReference>
<feature type="domain" description="Death" evidence="12">
    <location>
        <begin position="1582"/>
        <end position="1663"/>
    </location>
</feature>
<dbReference type="GO" id="GO:0005634">
    <property type="term" value="C:nucleus"/>
    <property type="evidence" value="ECO:0007669"/>
    <property type="project" value="TreeGrafter"/>
</dbReference>
<organism evidence="14 15">
    <name type="scientific">Bursaphelenchus xylophilus</name>
    <name type="common">Pinewood nematode worm</name>
    <name type="synonym">Aphelenchoides xylophilus</name>
    <dbReference type="NCBI Taxonomy" id="6326"/>
    <lineage>
        <taxon>Eukaryota</taxon>
        <taxon>Metazoa</taxon>
        <taxon>Ecdysozoa</taxon>
        <taxon>Nematoda</taxon>
        <taxon>Chromadorea</taxon>
        <taxon>Rhabditida</taxon>
        <taxon>Tylenchina</taxon>
        <taxon>Tylenchomorpha</taxon>
        <taxon>Aphelenchoidea</taxon>
        <taxon>Aphelenchoididae</taxon>
        <taxon>Bursaphelenchus</taxon>
    </lineage>
</organism>
<dbReference type="Gene3D" id="1.10.533.10">
    <property type="entry name" value="Death Domain, Fas"/>
    <property type="match status" value="1"/>
</dbReference>
<feature type="compositionally biased region" description="Low complexity" evidence="10">
    <location>
        <begin position="572"/>
        <end position="581"/>
    </location>
</feature>
<dbReference type="InterPro" id="IPR000719">
    <property type="entry name" value="Prot_kinase_dom"/>
</dbReference>
<dbReference type="Gene3D" id="3.30.200.20">
    <property type="entry name" value="Phosphorylase Kinase, domain 1"/>
    <property type="match status" value="1"/>
</dbReference>
<dbReference type="GO" id="GO:0005524">
    <property type="term" value="F:ATP binding"/>
    <property type="evidence" value="ECO:0007669"/>
    <property type="project" value="UniProtKB-UniRule"/>
</dbReference>
<feature type="region of interest" description="Disordered" evidence="10">
    <location>
        <begin position="1678"/>
        <end position="1699"/>
    </location>
</feature>
<dbReference type="eggNOG" id="KOG0032">
    <property type="taxonomic scope" value="Eukaryota"/>
</dbReference>
<dbReference type="GO" id="GO:0005525">
    <property type="term" value="F:GTP binding"/>
    <property type="evidence" value="ECO:0007669"/>
    <property type="project" value="UniProtKB-KW"/>
</dbReference>
<feature type="repeat" description="ANK" evidence="8">
    <location>
        <begin position="893"/>
        <end position="925"/>
    </location>
</feature>
<sequence>MRERDETNLESRINNSPVNECHGYRMATEVLSGTGLTFESTSEVPGGLKFIETPLEQNYEFCEELGSGQFAQVRRVVKRSTGAAYAAKFIKKRRYTTSRRGVPREHIEREVQVLQTIAGHPNVIELHEVYETLTDVVLILELVSGGELFDHVCANEYLDEVEAAAFIKQILFGIHHLHSKHVVHMDIKPENIMLRRRNEPQIKLIDFGLSRIIRPGEQVKDMIGTPEFVAPEVVNYEPLAPATDMWALGVVTYILLSGGSPFLGASRDETFCNITAVKYHFSTQYFGKVSPHAKDFIARLFVRDIRKRATVNDCLRHPWIKGPENGIDDIRRSSIISVSHIHSFKIRQKWRKAIEIVRLCVRITVNERRRISMGLTAIADSKYDPDDILTSAILVACGETNIGALEQLGSLYRFKLNVANALGETSVHACAASGSEKLLIYLQRRGCPIDVVDSRGETPLFAAARNGHAHLVRYLTCHRNKFVDVNKSNLNGETALHAATRYSQVETCLALLENGADVDIPDEHGETPLHIASWYGYSLLLSILCRFNARVDLLNQDEVDESSFPAAVFTPSSEENTSSSSRAEHPGNIVRNIFADPDKVARTDLGTLIHTVTRSVSKEMADEENNDFRTNPFHPQYNGFSQKTKGPILPFEASTLDLYSDTFSSPHVPSLWQLESKYRPSEVLMGLSNNNPFRTEAWQPPERSINTARPNYEQECSEATGHSKFDGRFTEGDFPSQKNQLIFSSSAPATSRKLAPCAVSYPSTSVFIQLVNSAFEAGLVHPDGRYYPDGCCTDDETALHCAATRGHMECVQSLLESGAPIDAQDQTGQTALHLALRRSHLDIALYLITKGSCFDVPDQNGDTPLHVSSKLGLIAAVQTLCHIGAAVDVVNKKNVTPLHLAAREGHIEVVRCLSLSNADTTIKDNENHTAAELALANSHEDVYNLLNRVASEQVRERCIQQLCPMDTCLRRIKLKLFGHSEVGKSRLVEALQQGVIDSFITAVSRRFSDNLGVTSPASNGKEKRVSDEGIHSCSSSSVSCHDAFFNDRSIAGTTAFKRPTHLNYTRGIDVFNVNFPNCGEFSVWEFGGYESYHIIYDHFVGNTDCIHVVVINGADPTEVQYKEVLYWMNFLKGRVTPSEPIGHCGVVSRRSKVVIVGTHATPQQYPEKTSDGEFTSSDADAMMKTIRLRFETHFDIHEKLVLLDAANPKCNGLKSLRAYLQSARNSIVERLQRPLSLLDESVTFLGTLRQKYTAFPVITWVTFTNVVREEINPLASDSHCRQLIQQLQLIGEVVYLRDESSELDYVVLVPEWLGSHILGTLLSAQFLAQTKAHGCYTVNQFATIFPEIKETSQLLHMLDTLQLCVTVDNGDEKTYEFPSFIMSDPPKDVWPNNRQNHVYGGLRVVPMRGMERSLQSTFPRIQVALRRSMNDFQDPIDADLQQWNGCSKICSGSMEALVRLHGDAVEIQVRGPRDNASACVYFMEDLANLVEQTASEVAPGISLERHFLSPKHLVTHRSNPASFPPEEIMAMQQRESLTIFNSEGEEELFTNVVCFGSREVAAVLTLGIDVSVSQLQLNARCELASLLDPPDNMGRDWSILAVKLNLTDQLPEVDSTGQSLSRTDQLLAEWALQCPEVASIGRLCSILEEMGRQDARDVLYRTVPLYLFAPFEENPGINVGNGLPQTDSGVTSVSHSTGD</sequence>
<dbReference type="InterPro" id="IPR002110">
    <property type="entry name" value="Ankyrin_rpt"/>
</dbReference>
<protein>
    <submittedName>
        <fullName evidence="15">Non-specific serine/threonine protein kinase</fullName>
    </submittedName>
</protein>
<dbReference type="SMART" id="SM00248">
    <property type="entry name" value="ANK"/>
    <property type="match status" value="9"/>
</dbReference>
<dbReference type="PROSITE" id="PS51424">
    <property type="entry name" value="ROC"/>
    <property type="match status" value="1"/>
</dbReference>
<evidence type="ECO:0000256" key="4">
    <source>
        <dbReference type="ARBA" id="ARBA00022737"/>
    </source>
</evidence>
<dbReference type="Pfam" id="PF12796">
    <property type="entry name" value="Ank_2"/>
    <property type="match status" value="3"/>
</dbReference>
<name>A0A1I7S7F0_BURXY</name>
<evidence type="ECO:0000256" key="5">
    <source>
        <dbReference type="ARBA" id="ARBA00022741"/>
    </source>
</evidence>
<evidence type="ECO:0000256" key="8">
    <source>
        <dbReference type="PROSITE-ProRule" id="PRU00023"/>
    </source>
</evidence>
<keyword evidence="5 9" id="KW-0547">Nucleotide-binding</keyword>
<dbReference type="SUPFAM" id="SSF52540">
    <property type="entry name" value="P-loop containing nucleoside triphosphate hydrolases"/>
    <property type="match status" value="1"/>
</dbReference>
<dbReference type="SMART" id="SM00005">
    <property type="entry name" value="DEATH"/>
    <property type="match status" value="1"/>
</dbReference>
<feature type="repeat" description="ANK" evidence="8">
    <location>
        <begin position="827"/>
        <end position="859"/>
    </location>
</feature>
<dbReference type="InterPro" id="IPR017441">
    <property type="entry name" value="Protein_kinase_ATP_BS"/>
</dbReference>
<dbReference type="SUPFAM" id="SSF48403">
    <property type="entry name" value="Ankyrin repeat"/>
    <property type="match status" value="2"/>
</dbReference>
<evidence type="ECO:0000256" key="6">
    <source>
        <dbReference type="ARBA" id="ARBA00022777"/>
    </source>
</evidence>
<dbReference type="PROSITE" id="PS50088">
    <property type="entry name" value="ANK_REPEAT"/>
    <property type="match status" value="7"/>
</dbReference>
<dbReference type="PROSITE" id="PS50011">
    <property type="entry name" value="PROTEIN_KINASE_DOM"/>
    <property type="match status" value="1"/>
</dbReference>
<dbReference type="CDD" id="cd08782">
    <property type="entry name" value="Death_DAPK1"/>
    <property type="match status" value="1"/>
</dbReference>
<dbReference type="InterPro" id="IPR036770">
    <property type="entry name" value="Ankyrin_rpt-contain_sf"/>
</dbReference>
<dbReference type="Proteomes" id="UP000095284">
    <property type="component" value="Unplaced"/>
</dbReference>
<evidence type="ECO:0000259" key="13">
    <source>
        <dbReference type="PROSITE" id="PS51424"/>
    </source>
</evidence>
<dbReference type="GO" id="GO:0004674">
    <property type="term" value="F:protein serine/threonine kinase activity"/>
    <property type="evidence" value="ECO:0007669"/>
    <property type="project" value="UniProtKB-KW"/>
</dbReference>
<evidence type="ECO:0000313" key="14">
    <source>
        <dbReference type="Proteomes" id="UP000095284"/>
    </source>
</evidence>
<dbReference type="Gene3D" id="3.40.50.300">
    <property type="entry name" value="P-loop containing nucleotide triphosphate hydrolases"/>
    <property type="match status" value="1"/>
</dbReference>
<evidence type="ECO:0000256" key="2">
    <source>
        <dbReference type="ARBA" id="ARBA00022527"/>
    </source>
</evidence>
<dbReference type="PROSITE" id="PS00107">
    <property type="entry name" value="PROTEIN_KINASE_ATP"/>
    <property type="match status" value="1"/>
</dbReference>
<feature type="repeat" description="ANK" evidence="8">
    <location>
        <begin position="794"/>
        <end position="826"/>
    </location>
</feature>
<keyword evidence="4" id="KW-0677">Repeat</keyword>
<keyword evidence="7 9" id="KW-0067">ATP-binding</keyword>
<feature type="repeat" description="ANK" evidence="8">
    <location>
        <begin position="860"/>
        <end position="892"/>
    </location>
</feature>
<dbReference type="GO" id="GO:0043065">
    <property type="term" value="P:positive regulation of apoptotic process"/>
    <property type="evidence" value="ECO:0007669"/>
    <property type="project" value="TreeGrafter"/>
</dbReference>
<keyword evidence="2" id="KW-0723">Serine/threonine-protein kinase</keyword>
<evidence type="ECO:0000256" key="1">
    <source>
        <dbReference type="ARBA" id="ARBA00001946"/>
    </source>
</evidence>
<dbReference type="PROSITE" id="PS00108">
    <property type="entry name" value="PROTEIN_KINASE_ST"/>
    <property type="match status" value="1"/>
</dbReference>
<evidence type="ECO:0000313" key="15">
    <source>
        <dbReference type="WBParaSite" id="BXY_0894100.1"/>
    </source>
</evidence>
<dbReference type="WBParaSite" id="BXY_0894100.1">
    <property type="protein sequence ID" value="BXY_0894100.1"/>
    <property type="gene ID" value="BXY_0894100"/>
</dbReference>
<feature type="domain" description="Roc" evidence="13">
    <location>
        <begin position="965"/>
        <end position="1227"/>
    </location>
</feature>
<feature type="repeat" description="ANK" evidence="8">
    <location>
        <begin position="524"/>
        <end position="556"/>
    </location>
</feature>
<comment type="cofactor">
    <cofactor evidence="1">
        <name>Mg(2+)</name>
        <dbReference type="ChEBI" id="CHEBI:18420"/>
    </cofactor>
</comment>
<dbReference type="Pfam" id="PF00023">
    <property type="entry name" value="Ank"/>
    <property type="match status" value="1"/>
</dbReference>
<feature type="compositionally biased region" description="Polar residues" evidence="10">
    <location>
        <begin position="1683"/>
        <end position="1699"/>
    </location>
</feature>
<feature type="domain" description="Protein kinase" evidence="11">
    <location>
        <begin position="59"/>
        <end position="320"/>
    </location>
</feature>
<dbReference type="Pfam" id="PF00069">
    <property type="entry name" value="Pkinase"/>
    <property type="match status" value="1"/>
</dbReference>
<dbReference type="Gene3D" id="1.10.510.10">
    <property type="entry name" value="Transferase(Phosphotransferase) domain 1"/>
    <property type="match status" value="1"/>
</dbReference>
<dbReference type="InterPro" id="IPR020859">
    <property type="entry name" value="ROC"/>
</dbReference>
<dbReference type="FunFam" id="1.10.510.10:FF:000571">
    <property type="entry name" value="Maternal embryonic leucine zipper kinase"/>
    <property type="match status" value="1"/>
</dbReference>
<dbReference type="PANTHER" id="PTHR24342">
    <property type="entry name" value="SERINE/THREONINE-PROTEIN KINASE 17"/>
    <property type="match status" value="1"/>
</dbReference>
<dbReference type="InterPro" id="IPR011009">
    <property type="entry name" value="Kinase-like_dom_sf"/>
</dbReference>
<feature type="binding site" evidence="9">
    <location>
        <position position="92"/>
    </location>
    <ligand>
        <name>ATP</name>
        <dbReference type="ChEBI" id="CHEBI:30616"/>
    </ligand>
</feature>
<evidence type="ECO:0000256" key="9">
    <source>
        <dbReference type="PROSITE-ProRule" id="PRU10141"/>
    </source>
</evidence>
<dbReference type="SMART" id="SM00220">
    <property type="entry name" value="S_TKc"/>
    <property type="match status" value="1"/>
</dbReference>
<dbReference type="SUPFAM" id="SSF47986">
    <property type="entry name" value="DEATH domain"/>
    <property type="match status" value="1"/>
</dbReference>
<evidence type="ECO:0000256" key="7">
    <source>
        <dbReference type="ARBA" id="ARBA00022840"/>
    </source>
</evidence>
<dbReference type="InterPro" id="IPR000488">
    <property type="entry name" value="Death_dom"/>
</dbReference>
<feature type="repeat" description="ANK" evidence="8">
    <location>
        <begin position="491"/>
        <end position="523"/>
    </location>
</feature>
<dbReference type="GO" id="GO:0005737">
    <property type="term" value="C:cytoplasm"/>
    <property type="evidence" value="ECO:0007669"/>
    <property type="project" value="UniProtKB-ARBA"/>
</dbReference>
<keyword evidence="3" id="KW-0808">Transferase</keyword>
<proteinExistence type="predicted"/>
<accession>A0A1I7S7F0</accession>
<dbReference type="InterPro" id="IPR008271">
    <property type="entry name" value="Ser/Thr_kinase_AS"/>
</dbReference>
<evidence type="ECO:0000256" key="3">
    <source>
        <dbReference type="ARBA" id="ARBA00022679"/>
    </source>
</evidence>